<protein>
    <submittedName>
        <fullName evidence="1">Uncharacterized protein</fullName>
    </submittedName>
</protein>
<accession>A0A9Q0ND56</accession>
<sequence>MFAVGRQVTDSTKFTVCQDHFNMREDVRDYHAHDARPVLHDNAVPQ</sequence>
<evidence type="ECO:0000313" key="1">
    <source>
        <dbReference type="EMBL" id="KAJ6647938.1"/>
    </source>
</evidence>
<evidence type="ECO:0000313" key="2">
    <source>
        <dbReference type="Proteomes" id="UP001151699"/>
    </source>
</evidence>
<gene>
    <name evidence="1" type="ORF">Bhyg_03163</name>
</gene>
<keyword evidence="2" id="KW-1185">Reference proteome</keyword>
<reference evidence="1" key="1">
    <citation type="submission" date="2022-07" db="EMBL/GenBank/DDBJ databases">
        <authorList>
            <person name="Trinca V."/>
            <person name="Uliana J.V.C."/>
            <person name="Torres T.T."/>
            <person name="Ward R.J."/>
            <person name="Monesi N."/>
        </authorList>
    </citation>
    <scope>NUCLEOTIDE SEQUENCE</scope>
    <source>
        <strain evidence="1">HSMRA1968</strain>
        <tissue evidence="1">Whole embryos</tissue>
    </source>
</reference>
<feature type="non-terminal residue" evidence="1">
    <location>
        <position position="46"/>
    </location>
</feature>
<dbReference type="Proteomes" id="UP001151699">
    <property type="component" value="Chromosome A"/>
</dbReference>
<name>A0A9Q0ND56_9DIPT</name>
<dbReference type="OrthoDB" id="8196774at2759"/>
<dbReference type="EMBL" id="WJQU01000001">
    <property type="protein sequence ID" value="KAJ6647938.1"/>
    <property type="molecule type" value="Genomic_DNA"/>
</dbReference>
<dbReference type="AlphaFoldDB" id="A0A9Q0ND56"/>
<organism evidence="1 2">
    <name type="scientific">Pseudolycoriella hygida</name>
    <dbReference type="NCBI Taxonomy" id="35572"/>
    <lineage>
        <taxon>Eukaryota</taxon>
        <taxon>Metazoa</taxon>
        <taxon>Ecdysozoa</taxon>
        <taxon>Arthropoda</taxon>
        <taxon>Hexapoda</taxon>
        <taxon>Insecta</taxon>
        <taxon>Pterygota</taxon>
        <taxon>Neoptera</taxon>
        <taxon>Endopterygota</taxon>
        <taxon>Diptera</taxon>
        <taxon>Nematocera</taxon>
        <taxon>Sciaroidea</taxon>
        <taxon>Sciaridae</taxon>
        <taxon>Pseudolycoriella</taxon>
    </lineage>
</organism>
<comment type="caution">
    <text evidence="1">The sequence shown here is derived from an EMBL/GenBank/DDBJ whole genome shotgun (WGS) entry which is preliminary data.</text>
</comment>
<proteinExistence type="predicted"/>